<evidence type="ECO:0000259" key="2">
    <source>
        <dbReference type="Pfam" id="PF02481"/>
    </source>
</evidence>
<dbReference type="SUPFAM" id="SSF102405">
    <property type="entry name" value="MCP/YpsA-like"/>
    <property type="match status" value="1"/>
</dbReference>
<dbReference type="Pfam" id="PF17782">
    <property type="entry name" value="WHD_DprA"/>
    <property type="match status" value="1"/>
</dbReference>
<organism evidence="4 5">
    <name type="scientific">Saccharopolyspora flava</name>
    <dbReference type="NCBI Taxonomy" id="95161"/>
    <lineage>
        <taxon>Bacteria</taxon>
        <taxon>Bacillati</taxon>
        <taxon>Actinomycetota</taxon>
        <taxon>Actinomycetes</taxon>
        <taxon>Pseudonocardiales</taxon>
        <taxon>Pseudonocardiaceae</taxon>
        <taxon>Saccharopolyspora</taxon>
    </lineage>
</organism>
<dbReference type="AlphaFoldDB" id="A0A1I6P6S5"/>
<name>A0A1I6P6S5_9PSEU</name>
<evidence type="ECO:0000313" key="4">
    <source>
        <dbReference type="EMBL" id="SFS35893.1"/>
    </source>
</evidence>
<accession>A0A1I6P6S5</accession>
<dbReference type="Gene3D" id="1.10.10.10">
    <property type="entry name" value="Winged helix-like DNA-binding domain superfamily/Winged helix DNA-binding domain"/>
    <property type="match status" value="1"/>
</dbReference>
<dbReference type="Proteomes" id="UP000198852">
    <property type="component" value="Unassembled WGS sequence"/>
</dbReference>
<sequence length="386" mass="40496">MGRWASLGEKTRQELLHARAFLSAVAEPPAQALAGFVAERGARGAVDAILRERAPAPVLAEVESRCGELSGERLLRAGEAAGLRLLVPEAPGWPREAFAELAGAREVDLPDMAEPLALWVRGRFEPGELAEKAVAVVGARAASGYGEHVAAEFGHGLARSGFAVVSGAAYGIDGAAHRGALSAGGRTVAFLACGADLDYPAGHGRLLRAIADQGAVVSEYPPGTPPRKHRFLVRNRLIAAMGQATVVVEAGARSGAANTANTADLLGRPLLAVPGPVTSQNSVGCHGMVRSGQAVLVTRTEDIVELLSPLEVRPCEEREGSARATDRLHPEARRVHDALTGVDSASDEELARDCGLRLGRVRALLPELELDGFVKRTESGWTATKR</sequence>
<dbReference type="InterPro" id="IPR003488">
    <property type="entry name" value="DprA"/>
</dbReference>
<dbReference type="Pfam" id="PF02481">
    <property type="entry name" value="DNA_processg_A"/>
    <property type="match status" value="1"/>
</dbReference>
<dbReference type="InterPro" id="IPR036388">
    <property type="entry name" value="WH-like_DNA-bd_sf"/>
</dbReference>
<dbReference type="EMBL" id="FOZX01000001">
    <property type="protein sequence ID" value="SFS35893.1"/>
    <property type="molecule type" value="Genomic_DNA"/>
</dbReference>
<dbReference type="NCBIfam" id="TIGR00732">
    <property type="entry name" value="dprA"/>
    <property type="match status" value="1"/>
</dbReference>
<dbReference type="InterPro" id="IPR041614">
    <property type="entry name" value="DprA_WH"/>
</dbReference>
<dbReference type="Gene3D" id="3.40.50.450">
    <property type="match status" value="1"/>
</dbReference>
<proteinExistence type="inferred from homology"/>
<feature type="domain" description="DprA winged helix" evidence="3">
    <location>
        <begin position="321"/>
        <end position="377"/>
    </location>
</feature>
<dbReference type="PANTHER" id="PTHR43022:SF1">
    <property type="entry name" value="PROTEIN SMF"/>
    <property type="match status" value="1"/>
</dbReference>
<reference evidence="5" key="1">
    <citation type="submission" date="2016-10" db="EMBL/GenBank/DDBJ databases">
        <authorList>
            <person name="Varghese N."/>
            <person name="Submissions S."/>
        </authorList>
    </citation>
    <scope>NUCLEOTIDE SEQUENCE [LARGE SCALE GENOMIC DNA]</scope>
    <source>
        <strain evidence="5">DSM 44771</strain>
    </source>
</reference>
<dbReference type="GO" id="GO:0009294">
    <property type="term" value="P:DNA-mediated transformation"/>
    <property type="evidence" value="ECO:0007669"/>
    <property type="project" value="InterPro"/>
</dbReference>
<dbReference type="RefSeq" id="WP_093413369.1">
    <property type="nucleotide sequence ID" value="NZ_FOZX01000001.1"/>
</dbReference>
<dbReference type="PANTHER" id="PTHR43022">
    <property type="entry name" value="PROTEIN SMF"/>
    <property type="match status" value="1"/>
</dbReference>
<keyword evidence="5" id="KW-1185">Reference proteome</keyword>
<comment type="similarity">
    <text evidence="1">Belongs to the DprA/Smf family.</text>
</comment>
<evidence type="ECO:0000259" key="3">
    <source>
        <dbReference type="Pfam" id="PF17782"/>
    </source>
</evidence>
<protein>
    <submittedName>
        <fullName evidence="4">DNA processing protein</fullName>
    </submittedName>
</protein>
<feature type="domain" description="Smf/DprA SLOG" evidence="2">
    <location>
        <begin position="113"/>
        <end position="307"/>
    </location>
</feature>
<dbReference type="InterPro" id="IPR057666">
    <property type="entry name" value="DrpA_SLOG"/>
</dbReference>
<gene>
    <name evidence="4" type="ORF">SAMN05660874_00507</name>
</gene>
<evidence type="ECO:0000313" key="5">
    <source>
        <dbReference type="Proteomes" id="UP000198852"/>
    </source>
</evidence>
<evidence type="ECO:0000256" key="1">
    <source>
        <dbReference type="ARBA" id="ARBA00006525"/>
    </source>
</evidence>
<dbReference type="OrthoDB" id="9785707at2"/>
<dbReference type="STRING" id="95161.SAMN05660874_00507"/>